<accession>A0AAD7I8N0</accession>
<reference evidence="2" key="1">
    <citation type="submission" date="2023-03" db="EMBL/GenBank/DDBJ databases">
        <title>Massive genome expansion in bonnet fungi (Mycena s.s.) driven by repeated elements and novel gene families across ecological guilds.</title>
        <authorList>
            <consortium name="Lawrence Berkeley National Laboratory"/>
            <person name="Harder C.B."/>
            <person name="Miyauchi S."/>
            <person name="Viragh M."/>
            <person name="Kuo A."/>
            <person name="Thoen E."/>
            <person name="Andreopoulos B."/>
            <person name="Lu D."/>
            <person name="Skrede I."/>
            <person name="Drula E."/>
            <person name="Henrissat B."/>
            <person name="Morin E."/>
            <person name="Kohler A."/>
            <person name="Barry K."/>
            <person name="LaButti K."/>
            <person name="Morin E."/>
            <person name="Salamov A."/>
            <person name="Lipzen A."/>
            <person name="Mereny Z."/>
            <person name="Hegedus B."/>
            <person name="Baldrian P."/>
            <person name="Stursova M."/>
            <person name="Weitz H."/>
            <person name="Taylor A."/>
            <person name="Grigoriev I.V."/>
            <person name="Nagy L.G."/>
            <person name="Martin F."/>
            <person name="Kauserud H."/>
        </authorList>
    </citation>
    <scope>NUCLEOTIDE SEQUENCE</scope>
    <source>
        <strain evidence="2">CBHHK188m</strain>
    </source>
</reference>
<dbReference type="EMBL" id="JARJLG010000149">
    <property type="protein sequence ID" value="KAJ7736345.1"/>
    <property type="molecule type" value="Genomic_DNA"/>
</dbReference>
<keyword evidence="3" id="KW-1185">Reference proteome</keyword>
<evidence type="ECO:0000313" key="2">
    <source>
        <dbReference type="EMBL" id="KAJ7736345.1"/>
    </source>
</evidence>
<dbReference type="Proteomes" id="UP001215280">
    <property type="component" value="Unassembled WGS sequence"/>
</dbReference>
<feature type="chain" id="PRO_5042000201" evidence="1">
    <location>
        <begin position="20"/>
        <end position="114"/>
    </location>
</feature>
<name>A0AAD7I8N0_9AGAR</name>
<organism evidence="2 3">
    <name type="scientific">Mycena maculata</name>
    <dbReference type="NCBI Taxonomy" id="230809"/>
    <lineage>
        <taxon>Eukaryota</taxon>
        <taxon>Fungi</taxon>
        <taxon>Dikarya</taxon>
        <taxon>Basidiomycota</taxon>
        <taxon>Agaricomycotina</taxon>
        <taxon>Agaricomycetes</taxon>
        <taxon>Agaricomycetidae</taxon>
        <taxon>Agaricales</taxon>
        <taxon>Marasmiineae</taxon>
        <taxon>Mycenaceae</taxon>
        <taxon>Mycena</taxon>
    </lineage>
</organism>
<keyword evidence="1" id="KW-0732">Signal</keyword>
<evidence type="ECO:0000313" key="3">
    <source>
        <dbReference type="Proteomes" id="UP001215280"/>
    </source>
</evidence>
<dbReference type="AlphaFoldDB" id="A0AAD7I8N0"/>
<evidence type="ECO:0000256" key="1">
    <source>
        <dbReference type="SAM" id="SignalP"/>
    </source>
</evidence>
<gene>
    <name evidence="2" type="ORF">DFH07DRAFT_779691</name>
</gene>
<comment type="caution">
    <text evidence="2">The sequence shown here is derived from an EMBL/GenBank/DDBJ whole genome shotgun (WGS) entry which is preliminary data.</text>
</comment>
<sequence length="114" mass="12809">MTFAILLMLQIGAPKYLSALFDICDPSTVEPMPCFFAPIPEQKPPSQTAIRALDEVVSNLRFARVNFVGLLWTLVRFSFDFDNAHPPGDTTPLQEDMKLSNSAAKIWNRNPPWA</sequence>
<protein>
    <submittedName>
        <fullName evidence="2">Uncharacterized protein</fullName>
    </submittedName>
</protein>
<proteinExistence type="predicted"/>
<feature type="signal peptide" evidence="1">
    <location>
        <begin position="1"/>
        <end position="19"/>
    </location>
</feature>